<comment type="caution">
    <text evidence="1">The sequence shown here is derived from an EMBL/GenBank/DDBJ whole genome shotgun (WGS) entry which is preliminary data.</text>
</comment>
<dbReference type="EMBL" id="BSDE01000001">
    <property type="protein sequence ID" value="GLH72055.1"/>
    <property type="molecule type" value="Genomic_DNA"/>
</dbReference>
<dbReference type="Gene3D" id="3.40.50.300">
    <property type="entry name" value="P-loop containing nucleotide triphosphate hydrolases"/>
    <property type="match status" value="1"/>
</dbReference>
<protein>
    <recommendedName>
        <fullName evidence="3">IstB-like ATP-binding protein domain-containing protein</fullName>
    </recommendedName>
</protein>
<dbReference type="RefSeq" id="WP_285570010.1">
    <property type="nucleotide sequence ID" value="NZ_BSDE01000001.1"/>
</dbReference>
<accession>A0ABQ5QB60</accession>
<evidence type="ECO:0000313" key="1">
    <source>
        <dbReference type="EMBL" id="GLH72055.1"/>
    </source>
</evidence>
<dbReference type="SUPFAM" id="SSF52540">
    <property type="entry name" value="P-loop containing nucleoside triphosphate hydrolases"/>
    <property type="match status" value="1"/>
</dbReference>
<dbReference type="Proteomes" id="UP001165069">
    <property type="component" value="Unassembled WGS sequence"/>
</dbReference>
<gene>
    <name evidence="1" type="ORF">GETHLI_05570</name>
</gene>
<keyword evidence="2" id="KW-1185">Reference proteome</keyword>
<sequence>MPELCRTPEHQDAILDGECWKCRKESERLDAIAQFRAERSRRILDLLWDDGRGLQRREARAERERIPGLILEAIPGRFRAGHLEVGFGIGGGTGIGKTQAIAALLTEGLTHWSERVIVPSIQGQWDSRKDFPRVVWSSWPDEVHWLRSNAVNGAEERVERLAMAHLLVLDDLGRERLKGSYTEDWGASQLDHIINSRYRAELPTIWTTNVSQVDLVRLYGAATVRRLIEPNPLSWVTGLKPFNLPGRPA</sequence>
<name>A0ABQ5QB60_9BACT</name>
<dbReference type="InterPro" id="IPR027417">
    <property type="entry name" value="P-loop_NTPase"/>
</dbReference>
<proteinExistence type="predicted"/>
<organism evidence="1 2">
    <name type="scientific">Geothrix limicola</name>
    <dbReference type="NCBI Taxonomy" id="2927978"/>
    <lineage>
        <taxon>Bacteria</taxon>
        <taxon>Pseudomonadati</taxon>
        <taxon>Acidobacteriota</taxon>
        <taxon>Holophagae</taxon>
        <taxon>Holophagales</taxon>
        <taxon>Holophagaceae</taxon>
        <taxon>Geothrix</taxon>
    </lineage>
</organism>
<evidence type="ECO:0008006" key="3">
    <source>
        <dbReference type="Google" id="ProtNLM"/>
    </source>
</evidence>
<evidence type="ECO:0000313" key="2">
    <source>
        <dbReference type="Proteomes" id="UP001165069"/>
    </source>
</evidence>
<reference evidence="1 2" key="1">
    <citation type="journal article" date="2023" name="Antonie Van Leeuwenhoek">
        <title>Mesoterricola silvestris gen. nov., sp. nov., Mesoterricola sediminis sp. nov., Geothrix oryzae sp. nov., Geothrix edaphica sp. nov., Geothrix rubra sp. nov., and Geothrix limicola sp. nov., six novel members of Acidobacteriota isolated from soils.</title>
        <authorList>
            <person name="Itoh H."/>
            <person name="Sugisawa Y."/>
            <person name="Mise K."/>
            <person name="Xu Z."/>
            <person name="Kuniyasu M."/>
            <person name="Ushijima N."/>
            <person name="Kawano K."/>
            <person name="Kobayashi E."/>
            <person name="Shiratori Y."/>
            <person name="Masuda Y."/>
            <person name="Senoo K."/>
        </authorList>
    </citation>
    <scope>NUCLEOTIDE SEQUENCE [LARGE SCALE GENOMIC DNA]</scope>
    <source>
        <strain evidence="1 2">Red804</strain>
    </source>
</reference>